<name>A0ABS3FY19_9CYAN</name>
<comment type="caution">
    <text evidence="3">The sequence shown here is derived from an EMBL/GenBank/DDBJ whole genome shotgun (WGS) entry which is preliminary data.</text>
</comment>
<dbReference type="InterPro" id="IPR050817">
    <property type="entry name" value="DjlA_DnaK_co-chaperone"/>
</dbReference>
<dbReference type="Pfam" id="PF00226">
    <property type="entry name" value="DnaJ"/>
    <property type="match status" value="1"/>
</dbReference>
<evidence type="ECO:0000313" key="3">
    <source>
        <dbReference type="EMBL" id="MBO0352021.1"/>
    </source>
</evidence>
<proteinExistence type="predicted"/>
<keyword evidence="4" id="KW-1185">Reference proteome</keyword>
<feature type="domain" description="J" evidence="2">
    <location>
        <begin position="6"/>
        <end position="70"/>
    </location>
</feature>
<dbReference type="PRINTS" id="PR00625">
    <property type="entry name" value="JDOMAIN"/>
</dbReference>
<dbReference type="PANTHER" id="PTHR24074">
    <property type="entry name" value="CO-CHAPERONE PROTEIN DJLA"/>
    <property type="match status" value="1"/>
</dbReference>
<dbReference type="SUPFAM" id="SSF46565">
    <property type="entry name" value="Chaperone J-domain"/>
    <property type="match status" value="1"/>
</dbReference>
<reference evidence="3 4" key="1">
    <citation type="submission" date="2021-03" db="EMBL/GenBank/DDBJ databases">
        <title>Metabolic Capacity of the Antarctic Cyanobacterium Phormidium pseudopriestleyi that Sustains Oxygenic Photosynthesis in the Presence of Hydrogen Sulfide.</title>
        <authorList>
            <person name="Lumian J.E."/>
            <person name="Jungblut A.D."/>
            <person name="Dillon M.L."/>
            <person name="Hawes I."/>
            <person name="Doran P.T."/>
            <person name="Mackey T.J."/>
            <person name="Dick G.J."/>
            <person name="Grettenberger C.L."/>
            <person name="Sumner D.Y."/>
        </authorList>
    </citation>
    <scope>NUCLEOTIDE SEQUENCE [LARGE SCALE GENOMIC DNA]</scope>
    <source>
        <strain evidence="3 4">FRX01</strain>
    </source>
</reference>
<dbReference type="InterPro" id="IPR036869">
    <property type="entry name" value="J_dom_sf"/>
</dbReference>
<evidence type="ECO:0000259" key="2">
    <source>
        <dbReference type="PROSITE" id="PS50076"/>
    </source>
</evidence>
<dbReference type="EMBL" id="JAFLQW010000622">
    <property type="protein sequence ID" value="MBO0352021.1"/>
    <property type="molecule type" value="Genomic_DNA"/>
</dbReference>
<evidence type="ECO:0000256" key="1">
    <source>
        <dbReference type="SAM" id="MobiDB-lite"/>
    </source>
</evidence>
<dbReference type="Proteomes" id="UP000664844">
    <property type="component" value="Unassembled WGS sequence"/>
</dbReference>
<dbReference type="PROSITE" id="PS50076">
    <property type="entry name" value="DNAJ_2"/>
    <property type="match status" value="1"/>
</dbReference>
<dbReference type="RefSeq" id="WP_207090443.1">
    <property type="nucleotide sequence ID" value="NZ_JAFLQW010000622.1"/>
</dbReference>
<accession>A0ABS3FY19</accession>
<sequence>MNDVINPYETLRVSPQATQSEIKQAYRRLVKLVHPDKNLESSDSERMIQINGAYEILGDPQRRQSYDRRQTSGRAPSQSRDRQTRTARAQQNYRHARQNSPDPDDHLEKWLKQVYQPINRMLYEILHTLEDEIDCLAADPFDDELMADFQAYLQKCRDFLNQAQIYFQSMQNPATVASVAANLYYCLDRIGDGIDELEFFTLNYDEHYLHTGQELFRIANSLRKEAHSTIKNIFR</sequence>
<feature type="region of interest" description="Disordered" evidence="1">
    <location>
        <begin position="58"/>
        <end position="106"/>
    </location>
</feature>
<protein>
    <submittedName>
        <fullName evidence="3">DnaJ domain-containing protein</fullName>
    </submittedName>
</protein>
<dbReference type="SMART" id="SM00271">
    <property type="entry name" value="DnaJ"/>
    <property type="match status" value="1"/>
</dbReference>
<dbReference type="InterPro" id="IPR001623">
    <property type="entry name" value="DnaJ_domain"/>
</dbReference>
<evidence type="ECO:0000313" key="4">
    <source>
        <dbReference type="Proteomes" id="UP000664844"/>
    </source>
</evidence>
<feature type="compositionally biased region" description="Basic and acidic residues" evidence="1">
    <location>
        <begin position="60"/>
        <end position="70"/>
    </location>
</feature>
<gene>
    <name evidence="3" type="ORF">J0895_23650</name>
</gene>
<dbReference type="CDD" id="cd06257">
    <property type="entry name" value="DnaJ"/>
    <property type="match status" value="1"/>
</dbReference>
<organism evidence="3 4">
    <name type="scientific">Phormidium pseudopriestleyi FRX01</name>
    <dbReference type="NCBI Taxonomy" id="1759528"/>
    <lineage>
        <taxon>Bacteria</taxon>
        <taxon>Bacillati</taxon>
        <taxon>Cyanobacteriota</taxon>
        <taxon>Cyanophyceae</taxon>
        <taxon>Oscillatoriophycideae</taxon>
        <taxon>Oscillatoriales</taxon>
        <taxon>Oscillatoriaceae</taxon>
        <taxon>Phormidium</taxon>
    </lineage>
</organism>
<dbReference type="Gene3D" id="1.10.287.110">
    <property type="entry name" value="DnaJ domain"/>
    <property type="match status" value="1"/>
</dbReference>